<dbReference type="Proteomes" id="UP001157006">
    <property type="component" value="Chromosome 6"/>
</dbReference>
<accession>A0AAV1B8A3</accession>
<proteinExistence type="predicted"/>
<dbReference type="EMBL" id="OX451741">
    <property type="protein sequence ID" value="CAI8618826.1"/>
    <property type="molecule type" value="Genomic_DNA"/>
</dbReference>
<dbReference type="PANTHER" id="PTHR11439">
    <property type="entry name" value="GAG-POL-RELATED RETROTRANSPOSON"/>
    <property type="match status" value="1"/>
</dbReference>
<gene>
    <name evidence="1" type="ORF">VFH_VI141760</name>
</gene>
<dbReference type="PANTHER" id="PTHR11439:SF517">
    <property type="entry name" value="CYSTEINE-RICH RLK (RECEPTOR-LIKE PROTEIN KINASE) 8"/>
    <property type="match status" value="1"/>
</dbReference>
<name>A0AAV1B8A3_VICFA</name>
<dbReference type="AlphaFoldDB" id="A0AAV1B8A3"/>
<evidence type="ECO:0000313" key="1">
    <source>
        <dbReference type="EMBL" id="CAI8618826.1"/>
    </source>
</evidence>
<keyword evidence="2" id="KW-1185">Reference proteome</keyword>
<reference evidence="1 2" key="1">
    <citation type="submission" date="2023-01" db="EMBL/GenBank/DDBJ databases">
        <authorList>
            <person name="Kreplak J."/>
        </authorList>
    </citation>
    <scope>NUCLEOTIDE SEQUENCE [LARGE SCALE GENOMIC DNA]</scope>
</reference>
<organism evidence="1 2">
    <name type="scientific">Vicia faba</name>
    <name type="common">Broad bean</name>
    <name type="synonym">Faba vulgaris</name>
    <dbReference type="NCBI Taxonomy" id="3906"/>
    <lineage>
        <taxon>Eukaryota</taxon>
        <taxon>Viridiplantae</taxon>
        <taxon>Streptophyta</taxon>
        <taxon>Embryophyta</taxon>
        <taxon>Tracheophyta</taxon>
        <taxon>Spermatophyta</taxon>
        <taxon>Magnoliopsida</taxon>
        <taxon>eudicotyledons</taxon>
        <taxon>Gunneridae</taxon>
        <taxon>Pentapetalae</taxon>
        <taxon>rosids</taxon>
        <taxon>fabids</taxon>
        <taxon>Fabales</taxon>
        <taxon>Fabaceae</taxon>
        <taxon>Papilionoideae</taxon>
        <taxon>50 kb inversion clade</taxon>
        <taxon>NPAAA clade</taxon>
        <taxon>Hologalegina</taxon>
        <taxon>IRL clade</taxon>
        <taxon>Fabeae</taxon>
        <taxon>Vicia</taxon>
    </lineage>
</organism>
<evidence type="ECO:0008006" key="3">
    <source>
        <dbReference type="Google" id="ProtNLM"/>
    </source>
</evidence>
<protein>
    <recommendedName>
        <fullName evidence="3">Reverse transcriptase</fullName>
    </recommendedName>
</protein>
<sequence length="146" mass="16676">YIYICQRKYALEILHRFGTMESNSVCNPIVPGFKVSKDGDGKTVDETYYKHLVGSLMYLIASRPDIMFVTYLISRYMVKPMQIHLQLAKRALRYLKATLNYGLHYKKGGDGELLVFTDSDYVGDVDDRKSTSGYVFLMSSGVVSWC</sequence>
<evidence type="ECO:0000313" key="2">
    <source>
        <dbReference type="Proteomes" id="UP001157006"/>
    </source>
</evidence>
<feature type="non-terminal residue" evidence="1">
    <location>
        <position position="1"/>
    </location>
</feature>